<protein>
    <submittedName>
        <fullName evidence="1">Uncharacterized protein</fullName>
    </submittedName>
</protein>
<sequence length="77" mass="8703">MLASSYQHQGISDPYPAELLATGMRSRLQLLEVCLMPSLRAMQQWSSVNLAFEQWRIQLVALSFEIVCFSLGLCLIV</sequence>
<keyword evidence="2" id="KW-1185">Reference proteome</keyword>
<name>A0AAV2FP02_9ROSI</name>
<organism evidence="1 2">
    <name type="scientific">Linum trigynum</name>
    <dbReference type="NCBI Taxonomy" id="586398"/>
    <lineage>
        <taxon>Eukaryota</taxon>
        <taxon>Viridiplantae</taxon>
        <taxon>Streptophyta</taxon>
        <taxon>Embryophyta</taxon>
        <taxon>Tracheophyta</taxon>
        <taxon>Spermatophyta</taxon>
        <taxon>Magnoliopsida</taxon>
        <taxon>eudicotyledons</taxon>
        <taxon>Gunneridae</taxon>
        <taxon>Pentapetalae</taxon>
        <taxon>rosids</taxon>
        <taxon>fabids</taxon>
        <taxon>Malpighiales</taxon>
        <taxon>Linaceae</taxon>
        <taxon>Linum</taxon>
    </lineage>
</organism>
<dbReference type="AlphaFoldDB" id="A0AAV2FP02"/>
<gene>
    <name evidence="1" type="ORF">LTRI10_LOCUS39842</name>
</gene>
<dbReference type="EMBL" id="OZ034820">
    <property type="protein sequence ID" value="CAL1399667.1"/>
    <property type="molecule type" value="Genomic_DNA"/>
</dbReference>
<proteinExistence type="predicted"/>
<reference evidence="1 2" key="1">
    <citation type="submission" date="2024-04" db="EMBL/GenBank/DDBJ databases">
        <authorList>
            <person name="Fracassetti M."/>
        </authorList>
    </citation>
    <scope>NUCLEOTIDE SEQUENCE [LARGE SCALE GENOMIC DNA]</scope>
</reference>
<evidence type="ECO:0000313" key="1">
    <source>
        <dbReference type="EMBL" id="CAL1399667.1"/>
    </source>
</evidence>
<accession>A0AAV2FP02</accession>
<dbReference type="Proteomes" id="UP001497516">
    <property type="component" value="Chromosome 7"/>
</dbReference>
<evidence type="ECO:0000313" key="2">
    <source>
        <dbReference type="Proteomes" id="UP001497516"/>
    </source>
</evidence>